<dbReference type="GO" id="GO:0003677">
    <property type="term" value="F:DNA binding"/>
    <property type="evidence" value="ECO:0007669"/>
    <property type="project" value="UniProtKB-KW"/>
</dbReference>
<evidence type="ECO:0000256" key="1">
    <source>
        <dbReference type="ARBA" id="ARBA00023125"/>
    </source>
</evidence>
<reference evidence="3" key="1">
    <citation type="journal article" date="2020" name="bioRxiv">
        <title>A rank-normalized archaeal taxonomy based on genome phylogeny resolves widespread incomplete and uneven classifications.</title>
        <authorList>
            <person name="Rinke C."/>
            <person name="Chuvochina M."/>
            <person name="Mussig A.J."/>
            <person name="Chaumeil P.-A."/>
            <person name="Waite D.W."/>
            <person name="Whitman W.B."/>
            <person name="Parks D.H."/>
            <person name="Hugenholtz P."/>
        </authorList>
    </citation>
    <scope>NUCLEOTIDE SEQUENCE [LARGE SCALE GENOMIC DNA]</scope>
</reference>
<accession>A0A7J4J0S9</accession>
<protein>
    <submittedName>
        <fullName evidence="2">DUF2240 family protein</fullName>
    </submittedName>
</protein>
<dbReference type="PANTHER" id="PTHR13356:SF0">
    <property type="entry name" value="SOSS COMPLEX SUBUNIT B HOMOLOG"/>
    <property type="match status" value="1"/>
</dbReference>
<organism evidence="2 3">
    <name type="scientific">Candidatus Iainarchaeum sp</name>
    <dbReference type="NCBI Taxonomy" id="3101447"/>
    <lineage>
        <taxon>Archaea</taxon>
        <taxon>Candidatus Iainarchaeota</taxon>
        <taxon>Candidatus Iainarchaeia</taxon>
        <taxon>Candidatus Iainarchaeales</taxon>
        <taxon>Candidatus Iainarchaeaceae</taxon>
        <taxon>Candidatus Iainarchaeum</taxon>
    </lineage>
</organism>
<evidence type="ECO:0000313" key="3">
    <source>
        <dbReference type="Proteomes" id="UP000565078"/>
    </source>
</evidence>
<evidence type="ECO:0000313" key="2">
    <source>
        <dbReference type="EMBL" id="HIH09667.1"/>
    </source>
</evidence>
<dbReference type="Proteomes" id="UP000565078">
    <property type="component" value="Unassembled WGS sequence"/>
</dbReference>
<sequence>MDRKAFLPDATSLILRKMVAADFESIKSMLTKQTGKSGQDVQQLIDAKKEKFSGLLTDAGAAIMIAKELGVPMDGRIREETRISDLREGMNNLDVMGRVSAIFPPREFERNGKKGRLQNLTLTDGTAEIRATLWHADIDKAQQLGVARGSAVKLSNCAVGSYNGALQLSMNYNSSLELPDSKSLPEAQVRFSEINDIEHGMNNVNVKVLIKKIFPAKEFENERGKGKVMNFIIAQGVEELRATAWNEMCEEVEGVGEGEKAIIEGAYAKEGMNGAELHLGRRARIMKEKEAD</sequence>
<dbReference type="GO" id="GO:0010212">
    <property type="term" value="P:response to ionizing radiation"/>
    <property type="evidence" value="ECO:0007669"/>
    <property type="project" value="TreeGrafter"/>
</dbReference>
<keyword evidence="1" id="KW-0238">DNA-binding</keyword>
<dbReference type="PANTHER" id="PTHR13356">
    <property type="entry name" value="OB FOLD NUCLEIC ACID BINDING PROTEIN-RELATED"/>
    <property type="match status" value="1"/>
</dbReference>
<dbReference type="EMBL" id="DUGC01000053">
    <property type="protein sequence ID" value="HIH09667.1"/>
    <property type="molecule type" value="Genomic_DNA"/>
</dbReference>
<proteinExistence type="predicted"/>
<dbReference type="CDD" id="cd04491">
    <property type="entry name" value="SoSSB_OBF"/>
    <property type="match status" value="1"/>
</dbReference>
<dbReference type="Gene3D" id="2.40.50.140">
    <property type="entry name" value="Nucleic acid-binding proteins"/>
    <property type="match status" value="2"/>
</dbReference>
<dbReference type="SUPFAM" id="SSF50249">
    <property type="entry name" value="Nucleic acid-binding proteins"/>
    <property type="match status" value="2"/>
</dbReference>
<comment type="caution">
    <text evidence="2">The sequence shown here is derived from an EMBL/GenBank/DDBJ whole genome shotgun (WGS) entry which is preliminary data.</text>
</comment>
<dbReference type="InterPro" id="IPR012340">
    <property type="entry name" value="NA-bd_OB-fold"/>
</dbReference>
<dbReference type="GO" id="GO:0000724">
    <property type="term" value="P:double-strand break repair via homologous recombination"/>
    <property type="evidence" value="ECO:0007669"/>
    <property type="project" value="TreeGrafter"/>
</dbReference>
<name>A0A7J4J0S9_9ARCH</name>
<dbReference type="AlphaFoldDB" id="A0A7J4J0S9"/>
<gene>
    <name evidence="2" type="ORF">HA254_03260</name>
</gene>
<dbReference type="InterPro" id="IPR051231">
    <property type="entry name" value="SOSS-B"/>
</dbReference>